<evidence type="ECO:0000259" key="9">
    <source>
        <dbReference type="PROSITE" id="PS50929"/>
    </source>
</evidence>
<dbReference type="PROSITE" id="PS50929">
    <property type="entry name" value="ABC_TM1F"/>
    <property type="match status" value="1"/>
</dbReference>
<evidence type="ECO:0000256" key="7">
    <source>
        <dbReference type="SAM" id="Phobius"/>
    </source>
</evidence>
<dbReference type="EMBL" id="CP102453">
    <property type="protein sequence ID" value="UUX34241.1"/>
    <property type="molecule type" value="Genomic_DNA"/>
</dbReference>
<evidence type="ECO:0000256" key="4">
    <source>
        <dbReference type="ARBA" id="ARBA00022840"/>
    </source>
</evidence>
<keyword evidence="5 7" id="KW-1133">Transmembrane helix</keyword>
<feature type="domain" description="ABC transmembrane type-1" evidence="9">
    <location>
        <begin position="16"/>
        <end position="296"/>
    </location>
</feature>
<keyword evidence="2 7" id="KW-0812">Transmembrane</keyword>
<dbReference type="InterPro" id="IPR003439">
    <property type="entry name" value="ABC_transporter-like_ATP-bd"/>
</dbReference>
<dbReference type="Pfam" id="PF00664">
    <property type="entry name" value="ABC_membrane"/>
    <property type="match status" value="1"/>
</dbReference>
<dbReference type="Proteomes" id="UP001315967">
    <property type="component" value="Chromosome"/>
</dbReference>
<feature type="transmembrane region" description="Helical" evidence="7">
    <location>
        <begin position="273"/>
        <end position="294"/>
    </location>
</feature>
<organism evidence="10 11">
    <name type="scientific">Fundicoccus culcitae</name>
    <dbReference type="NCBI Taxonomy" id="2969821"/>
    <lineage>
        <taxon>Bacteria</taxon>
        <taxon>Bacillati</taxon>
        <taxon>Bacillota</taxon>
        <taxon>Bacilli</taxon>
        <taxon>Lactobacillales</taxon>
        <taxon>Aerococcaceae</taxon>
        <taxon>Fundicoccus</taxon>
    </lineage>
</organism>
<keyword evidence="11" id="KW-1185">Reference proteome</keyword>
<dbReference type="InterPro" id="IPR011527">
    <property type="entry name" value="ABC1_TM_dom"/>
</dbReference>
<dbReference type="SUPFAM" id="SSF52540">
    <property type="entry name" value="P-loop containing nucleoside triphosphate hydrolases"/>
    <property type="match status" value="1"/>
</dbReference>
<dbReference type="SUPFAM" id="SSF90123">
    <property type="entry name" value="ABC transporter transmembrane region"/>
    <property type="match status" value="1"/>
</dbReference>
<keyword evidence="6 7" id="KW-0472">Membrane</keyword>
<dbReference type="InterPro" id="IPR036640">
    <property type="entry name" value="ABC1_TM_sf"/>
</dbReference>
<evidence type="ECO:0000313" key="11">
    <source>
        <dbReference type="Proteomes" id="UP001315967"/>
    </source>
</evidence>
<dbReference type="PANTHER" id="PTHR43394">
    <property type="entry name" value="ATP-DEPENDENT PERMEASE MDL1, MITOCHONDRIAL"/>
    <property type="match status" value="1"/>
</dbReference>
<feature type="transmembrane region" description="Helical" evidence="7">
    <location>
        <begin position="50"/>
        <end position="70"/>
    </location>
</feature>
<dbReference type="GO" id="GO:0005524">
    <property type="term" value="F:ATP binding"/>
    <property type="evidence" value="ECO:0007669"/>
    <property type="project" value="UniProtKB-KW"/>
</dbReference>
<dbReference type="Pfam" id="PF00005">
    <property type="entry name" value="ABC_tran"/>
    <property type="match status" value="1"/>
</dbReference>
<dbReference type="Gene3D" id="1.20.1560.10">
    <property type="entry name" value="ABC transporter type 1, transmembrane domain"/>
    <property type="match status" value="1"/>
</dbReference>
<evidence type="ECO:0000256" key="2">
    <source>
        <dbReference type="ARBA" id="ARBA00022692"/>
    </source>
</evidence>
<feature type="domain" description="ABC transporter" evidence="8">
    <location>
        <begin position="331"/>
        <end position="565"/>
    </location>
</feature>
<protein>
    <submittedName>
        <fullName evidence="10">ABC transporter ATP-binding protein/permease</fullName>
    </submittedName>
</protein>
<dbReference type="PROSITE" id="PS50893">
    <property type="entry name" value="ABC_TRANSPORTER_2"/>
    <property type="match status" value="1"/>
</dbReference>
<evidence type="ECO:0000313" key="10">
    <source>
        <dbReference type="EMBL" id="UUX34241.1"/>
    </source>
</evidence>
<dbReference type="PROSITE" id="PS00211">
    <property type="entry name" value="ABC_TRANSPORTER_1"/>
    <property type="match status" value="1"/>
</dbReference>
<feature type="transmembrane region" description="Helical" evidence="7">
    <location>
        <begin position="12"/>
        <end position="30"/>
    </location>
</feature>
<gene>
    <name evidence="10" type="ORF">NRE15_00805</name>
</gene>
<accession>A0ABY5P671</accession>
<evidence type="ECO:0000256" key="3">
    <source>
        <dbReference type="ARBA" id="ARBA00022741"/>
    </source>
</evidence>
<dbReference type="InterPro" id="IPR003593">
    <property type="entry name" value="AAA+_ATPase"/>
</dbReference>
<evidence type="ECO:0000256" key="6">
    <source>
        <dbReference type="ARBA" id="ARBA00023136"/>
    </source>
</evidence>
<dbReference type="InterPro" id="IPR027417">
    <property type="entry name" value="P-loop_NTPase"/>
</dbReference>
<keyword evidence="4 10" id="KW-0067">ATP-binding</keyword>
<dbReference type="CDD" id="cd18548">
    <property type="entry name" value="ABC_6TM_Tm287_like"/>
    <property type="match status" value="1"/>
</dbReference>
<sequence>MLRIWKLMDKKNLIKIFLLILFEATMFMLLPTLASDILNYSVVDGNPQTVWLIGIIMLILNVLALVLAFISVKMSAKESQGLGHKLRMDMFERIMAFSQEDMAKFGTSTLITRTTNDVMQIQLVTQMIIRLIILSPVIMIVSVFFAYQRESQLAWVFAITLPLILIVVGIILYFASPIFRSIQKKTDRLNKVFREGLTGIRVIRAFNTTEYEEQRFDDANIDFRNASIKANSIMAFMLPGMLLVMAVSNSLIFLNGANLISVGEMEVGNLIAFVQYGVQILNSVLQVAFLLFFLPRAQVSAERILEVIDTEPSIEDLTKEVDVLDDKEVTLAFEHVDFGFPGAERPAIEDINFSASKGETIAIIGGTGSGKTTIANLIPRLYEASKGKVRVNGVNVKNVRQEELRSKIGFAPQKALLFSGTIRSNMQYGKNDATDAEIWKALEIAQADFVKELDDLLDAKVDQGGVNFSGGQRQRLSIARTIISQPDIFVFDDTFSALDFKTDANLRKALKPITRDAITIIIAQRVNTVIDADRILVLENGKIVGEGTHQSLLAENAVYQDIVASQMKGENR</sequence>
<name>A0ABY5P671_9LACT</name>
<dbReference type="Gene3D" id="3.40.50.300">
    <property type="entry name" value="P-loop containing nucleotide triphosphate hydrolases"/>
    <property type="match status" value="1"/>
</dbReference>
<feature type="transmembrane region" description="Helical" evidence="7">
    <location>
        <begin position="153"/>
        <end position="175"/>
    </location>
</feature>
<dbReference type="PANTHER" id="PTHR43394:SF1">
    <property type="entry name" value="ATP-BINDING CASSETTE SUB-FAMILY B MEMBER 10, MITOCHONDRIAL"/>
    <property type="match status" value="1"/>
</dbReference>
<dbReference type="InterPro" id="IPR039421">
    <property type="entry name" value="Type_1_exporter"/>
</dbReference>
<proteinExistence type="predicted"/>
<dbReference type="InterPro" id="IPR017871">
    <property type="entry name" value="ABC_transporter-like_CS"/>
</dbReference>
<reference evidence="10 11" key="1">
    <citation type="submission" date="2022-08" db="EMBL/GenBank/DDBJ databases">
        <title>Aerococcaceae sp. nov isolated from spoiled eye mask.</title>
        <authorList>
            <person name="Zhou G."/>
            <person name="Xie X.-B."/>
            <person name="Shi Q.-S."/>
            <person name="Wang Y.-S."/>
            <person name="Wen X."/>
            <person name="Peng H."/>
            <person name="Yang X.-J."/>
            <person name="Tao H.-B."/>
            <person name="Huang X.-M."/>
        </authorList>
    </citation>
    <scope>NUCLEOTIDE SEQUENCE [LARGE SCALE GENOMIC DNA]</scope>
    <source>
        <strain evidence="11">DM20194951</strain>
    </source>
</reference>
<feature type="transmembrane region" description="Helical" evidence="7">
    <location>
        <begin position="128"/>
        <end position="147"/>
    </location>
</feature>
<comment type="subcellular location">
    <subcellularLocation>
        <location evidence="1">Cell membrane</location>
        <topology evidence="1">Multi-pass membrane protein</topology>
    </subcellularLocation>
</comment>
<evidence type="ECO:0000256" key="5">
    <source>
        <dbReference type="ARBA" id="ARBA00022989"/>
    </source>
</evidence>
<dbReference type="RefSeq" id="WP_313793744.1">
    <property type="nucleotide sequence ID" value="NZ_CP102453.1"/>
</dbReference>
<keyword evidence="3" id="KW-0547">Nucleotide-binding</keyword>
<dbReference type="SMART" id="SM00382">
    <property type="entry name" value="AAA"/>
    <property type="match status" value="1"/>
</dbReference>
<evidence type="ECO:0000259" key="8">
    <source>
        <dbReference type="PROSITE" id="PS50893"/>
    </source>
</evidence>
<evidence type="ECO:0000256" key="1">
    <source>
        <dbReference type="ARBA" id="ARBA00004651"/>
    </source>
</evidence>
<feature type="transmembrane region" description="Helical" evidence="7">
    <location>
        <begin position="233"/>
        <end position="253"/>
    </location>
</feature>